<reference evidence="1" key="2">
    <citation type="journal article" date="2015" name="Fish Shellfish Immunol.">
        <title>Early steps in the European eel (Anguilla anguilla)-Vibrio vulnificus interaction in the gills: Role of the RtxA13 toxin.</title>
        <authorList>
            <person name="Callol A."/>
            <person name="Pajuelo D."/>
            <person name="Ebbesson L."/>
            <person name="Teles M."/>
            <person name="MacKenzie S."/>
            <person name="Amaro C."/>
        </authorList>
    </citation>
    <scope>NUCLEOTIDE SEQUENCE</scope>
</reference>
<dbReference type="EMBL" id="GBXM01058500">
    <property type="protein sequence ID" value="JAH50077.1"/>
    <property type="molecule type" value="Transcribed_RNA"/>
</dbReference>
<dbReference type="AlphaFoldDB" id="A0A0E9T9H0"/>
<protein>
    <submittedName>
        <fullName evidence="1">Uncharacterized protein</fullName>
    </submittedName>
</protein>
<sequence length="53" mass="5718">MVLALYSACDESLLSFTISMPSSKDLGRYQCCLSCPLGTLSSEFYLTSDGKAL</sequence>
<organism evidence="1">
    <name type="scientific">Anguilla anguilla</name>
    <name type="common">European freshwater eel</name>
    <name type="synonym">Muraena anguilla</name>
    <dbReference type="NCBI Taxonomy" id="7936"/>
    <lineage>
        <taxon>Eukaryota</taxon>
        <taxon>Metazoa</taxon>
        <taxon>Chordata</taxon>
        <taxon>Craniata</taxon>
        <taxon>Vertebrata</taxon>
        <taxon>Euteleostomi</taxon>
        <taxon>Actinopterygii</taxon>
        <taxon>Neopterygii</taxon>
        <taxon>Teleostei</taxon>
        <taxon>Anguilliformes</taxon>
        <taxon>Anguillidae</taxon>
        <taxon>Anguilla</taxon>
    </lineage>
</organism>
<evidence type="ECO:0000313" key="1">
    <source>
        <dbReference type="EMBL" id="JAH50077.1"/>
    </source>
</evidence>
<proteinExistence type="predicted"/>
<name>A0A0E9T9H0_ANGAN</name>
<accession>A0A0E9T9H0</accession>
<reference evidence="1" key="1">
    <citation type="submission" date="2014-11" db="EMBL/GenBank/DDBJ databases">
        <authorList>
            <person name="Amaro Gonzalez C."/>
        </authorList>
    </citation>
    <scope>NUCLEOTIDE SEQUENCE</scope>
</reference>